<gene>
    <name evidence="4" type="ORF">H9622_02185</name>
</gene>
<evidence type="ECO:0000313" key="5">
    <source>
        <dbReference type="Proteomes" id="UP000602532"/>
    </source>
</evidence>
<dbReference type="RefSeq" id="WP_191763812.1">
    <property type="nucleotide sequence ID" value="NZ_JACSPM010000001.1"/>
</dbReference>
<dbReference type="InterPro" id="IPR001647">
    <property type="entry name" value="HTH_TetR"/>
</dbReference>
<organism evidence="4 5">
    <name type="scientific">Microbacterium gallinarum</name>
    <dbReference type="NCBI Taxonomy" id="2762209"/>
    <lineage>
        <taxon>Bacteria</taxon>
        <taxon>Bacillati</taxon>
        <taxon>Actinomycetota</taxon>
        <taxon>Actinomycetes</taxon>
        <taxon>Micrococcales</taxon>
        <taxon>Microbacteriaceae</taxon>
        <taxon>Microbacterium</taxon>
    </lineage>
</organism>
<dbReference type="PANTHER" id="PTHR30055">
    <property type="entry name" value="HTH-TYPE TRANSCRIPTIONAL REGULATOR RUTR"/>
    <property type="match status" value="1"/>
</dbReference>
<evidence type="ECO:0000313" key="4">
    <source>
        <dbReference type="EMBL" id="MBD8022399.1"/>
    </source>
</evidence>
<dbReference type="EMBL" id="JACSPM010000001">
    <property type="protein sequence ID" value="MBD8022399.1"/>
    <property type="molecule type" value="Genomic_DNA"/>
</dbReference>
<sequence>MPKISAPTVAEHRAAQRAALLRAGEAVLLESGLAGVSPRTVSERAGLARSSFYDYFATKDDLLVAIAIAAIEQWDAEIEAALSDVEPGAAQLRAFVDATMTMTADGKHAIAGALREADLSPSRYEDLMTLHDVLLRPLVGVLTDLGIERPESAAMLVQGVLGAGIQLVSHGMDHRVVSDDVFRLLTKGLPG</sequence>
<feature type="domain" description="HTH tetR-type" evidence="3">
    <location>
        <begin position="14"/>
        <end position="74"/>
    </location>
</feature>
<dbReference type="Gene3D" id="1.10.10.60">
    <property type="entry name" value="Homeodomain-like"/>
    <property type="match status" value="1"/>
</dbReference>
<dbReference type="SUPFAM" id="SSF46689">
    <property type="entry name" value="Homeodomain-like"/>
    <property type="match status" value="1"/>
</dbReference>
<dbReference type="InterPro" id="IPR050109">
    <property type="entry name" value="HTH-type_TetR-like_transc_reg"/>
</dbReference>
<proteinExistence type="predicted"/>
<keyword evidence="1 2" id="KW-0238">DNA-binding</keyword>
<protein>
    <submittedName>
        <fullName evidence="4">TetR/AcrR family transcriptional regulator</fullName>
    </submittedName>
</protein>
<comment type="caution">
    <text evidence="4">The sequence shown here is derived from an EMBL/GenBank/DDBJ whole genome shotgun (WGS) entry which is preliminary data.</text>
</comment>
<dbReference type="PANTHER" id="PTHR30055:SF226">
    <property type="entry name" value="HTH-TYPE TRANSCRIPTIONAL REGULATOR PKSA"/>
    <property type="match status" value="1"/>
</dbReference>
<dbReference type="Pfam" id="PF00440">
    <property type="entry name" value="TetR_N"/>
    <property type="match status" value="1"/>
</dbReference>
<evidence type="ECO:0000256" key="1">
    <source>
        <dbReference type="ARBA" id="ARBA00023125"/>
    </source>
</evidence>
<dbReference type="Gene3D" id="1.10.357.10">
    <property type="entry name" value="Tetracycline Repressor, domain 2"/>
    <property type="match status" value="1"/>
</dbReference>
<dbReference type="PRINTS" id="PR00455">
    <property type="entry name" value="HTHTETR"/>
</dbReference>
<feature type="DNA-binding region" description="H-T-H motif" evidence="2">
    <location>
        <begin position="37"/>
        <end position="56"/>
    </location>
</feature>
<dbReference type="InterPro" id="IPR009057">
    <property type="entry name" value="Homeodomain-like_sf"/>
</dbReference>
<evidence type="ECO:0000259" key="3">
    <source>
        <dbReference type="PROSITE" id="PS50977"/>
    </source>
</evidence>
<dbReference type="Proteomes" id="UP000602532">
    <property type="component" value="Unassembled WGS sequence"/>
</dbReference>
<evidence type="ECO:0000256" key="2">
    <source>
        <dbReference type="PROSITE-ProRule" id="PRU00335"/>
    </source>
</evidence>
<accession>A0ABR8WZ99</accession>
<dbReference type="PROSITE" id="PS50977">
    <property type="entry name" value="HTH_TETR_2"/>
    <property type="match status" value="1"/>
</dbReference>
<reference evidence="4 5" key="1">
    <citation type="submission" date="2020-08" db="EMBL/GenBank/DDBJ databases">
        <title>A Genomic Blueprint of the Chicken Gut Microbiome.</title>
        <authorList>
            <person name="Gilroy R."/>
            <person name="Ravi A."/>
            <person name="Getino M."/>
            <person name="Pursley I."/>
            <person name="Horton D.L."/>
            <person name="Alikhan N.-F."/>
            <person name="Baker D."/>
            <person name="Gharbi K."/>
            <person name="Hall N."/>
            <person name="Watson M."/>
            <person name="Adriaenssens E.M."/>
            <person name="Foster-Nyarko E."/>
            <person name="Jarju S."/>
            <person name="Secka A."/>
            <person name="Antonio M."/>
            <person name="Oren A."/>
            <person name="Chaudhuri R."/>
            <person name="La Ragione R.M."/>
            <person name="Hildebrand F."/>
            <person name="Pallen M.J."/>
        </authorList>
    </citation>
    <scope>NUCLEOTIDE SEQUENCE [LARGE SCALE GENOMIC DNA]</scope>
    <source>
        <strain evidence="4 5">Sa1CUA4</strain>
    </source>
</reference>
<keyword evidence="5" id="KW-1185">Reference proteome</keyword>
<name>A0ABR8WZ99_9MICO</name>